<gene>
    <name evidence="3" type="primary">PLEST006077</name>
    <name evidence="3" type="ORF">PLESTB_000411600</name>
</gene>
<proteinExistence type="predicted"/>
<keyword evidence="4" id="KW-1185">Reference proteome</keyword>
<organism evidence="3 4">
    <name type="scientific">Pleodorina starrii</name>
    <dbReference type="NCBI Taxonomy" id="330485"/>
    <lineage>
        <taxon>Eukaryota</taxon>
        <taxon>Viridiplantae</taxon>
        <taxon>Chlorophyta</taxon>
        <taxon>core chlorophytes</taxon>
        <taxon>Chlorophyceae</taxon>
        <taxon>CS clade</taxon>
        <taxon>Chlamydomonadales</taxon>
        <taxon>Volvocaceae</taxon>
        <taxon>Pleodorina</taxon>
    </lineage>
</organism>
<keyword evidence="2" id="KW-1133">Transmembrane helix</keyword>
<feature type="compositionally biased region" description="Low complexity" evidence="1">
    <location>
        <begin position="90"/>
        <end position="108"/>
    </location>
</feature>
<evidence type="ECO:0000256" key="1">
    <source>
        <dbReference type="SAM" id="MobiDB-lite"/>
    </source>
</evidence>
<keyword evidence="2" id="KW-0812">Transmembrane</keyword>
<dbReference type="AlphaFoldDB" id="A0A9W6F027"/>
<reference evidence="3 4" key="1">
    <citation type="journal article" date="2023" name="Commun. Biol.">
        <title>Reorganization of the ancestral sex-determining regions during the evolution of trioecy in Pleodorina starrii.</title>
        <authorList>
            <person name="Takahashi K."/>
            <person name="Suzuki S."/>
            <person name="Kawai-Toyooka H."/>
            <person name="Yamamoto K."/>
            <person name="Hamaji T."/>
            <person name="Ootsuki R."/>
            <person name="Yamaguchi H."/>
            <person name="Kawachi M."/>
            <person name="Higashiyama T."/>
            <person name="Nozaki H."/>
        </authorList>
    </citation>
    <scope>NUCLEOTIDE SEQUENCE [LARGE SCALE GENOMIC DNA]</scope>
    <source>
        <strain evidence="3 4">NIES-4479</strain>
    </source>
</reference>
<keyword evidence="2" id="KW-0472">Membrane</keyword>
<accession>A0A9W6F027</accession>
<dbReference type="Proteomes" id="UP001165080">
    <property type="component" value="Unassembled WGS sequence"/>
</dbReference>
<feature type="compositionally biased region" description="Basic and acidic residues" evidence="1">
    <location>
        <begin position="111"/>
        <end position="143"/>
    </location>
</feature>
<evidence type="ECO:0000313" key="4">
    <source>
        <dbReference type="Proteomes" id="UP001165080"/>
    </source>
</evidence>
<evidence type="ECO:0000313" key="3">
    <source>
        <dbReference type="EMBL" id="GLC50716.1"/>
    </source>
</evidence>
<feature type="region of interest" description="Disordered" evidence="1">
    <location>
        <begin position="52"/>
        <end position="148"/>
    </location>
</feature>
<feature type="transmembrane region" description="Helical" evidence="2">
    <location>
        <begin position="24"/>
        <end position="43"/>
    </location>
</feature>
<evidence type="ECO:0000256" key="2">
    <source>
        <dbReference type="SAM" id="Phobius"/>
    </source>
</evidence>
<name>A0A9W6F027_9CHLO</name>
<feature type="region of interest" description="Disordered" evidence="1">
    <location>
        <begin position="1"/>
        <end position="26"/>
    </location>
</feature>
<comment type="caution">
    <text evidence="3">The sequence shown here is derived from an EMBL/GenBank/DDBJ whole genome shotgun (WGS) entry which is preliminary data.</text>
</comment>
<sequence>MNDDKDKSADLPTRSIASPRDSQGSPVAILAIALAGGIGYFAWKFWKKLQEEKSVEKDTDGAAGLQEDGKGSTKSKGKGSPFSFDQQPKSAASTSGRPAAASSTSSSRRPSRQDPKPKSQKQLRKEAKQAKKAAREQAARDAEGAAVSAAIAKRAKELGMGQQPPEPQKQYYVDYDGVTKAYDKIVEWQQTGKKKY</sequence>
<dbReference type="EMBL" id="BRXU01000003">
    <property type="protein sequence ID" value="GLC50716.1"/>
    <property type="molecule type" value="Genomic_DNA"/>
</dbReference>
<protein>
    <submittedName>
        <fullName evidence="3">Uncharacterized protein</fullName>
    </submittedName>
</protein>